<name>A0A1H2LIT2_9ACTN</name>
<dbReference type="GO" id="GO:0005737">
    <property type="term" value="C:cytoplasm"/>
    <property type="evidence" value="ECO:0007669"/>
    <property type="project" value="TreeGrafter"/>
</dbReference>
<reference evidence="5" key="1">
    <citation type="submission" date="2016-10" db="EMBL/GenBank/DDBJ databases">
        <authorList>
            <person name="Varghese N."/>
            <person name="Submissions S."/>
        </authorList>
    </citation>
    <scope>NUCLEOTIDE SEQUENCE [LARGE SCALE GENOMIC DNA]</scope>
    <source>
        <strain evidence="5">DSM 21743</strain>
    </source>
</reference>
<feature type="site" description="Cleavage; by autolysis" evidence="3">
    <location>
        <begin position="179"/>
        <end position="180"/>
    </location>
</feature>
<evidence type="ECO:0000256" key="3">
    <source>
        <dbReference type="PIRSR" id="PIRSR600246-3"/>
    </source>
</evidence>
<feature type="active site" description="Nucleophile" evidence="1">
    <location>
        <position position="180"/>
    </location>
</feature>
<organism evidence="4 5">
    <name type="scientific">Microlunatus sagamiharensis</name>
    <dbReference type="NCBI Taxonomy" id="546874"/>
    <lineage>
        <taxon>Bacteria</taxon>
        <taxon>Bacillati</taxon>
        <taxon>Actinomycetota</taxon>
        <taxon>Actinomycetes</taxon>
        <taxon>Propionibacteriales</taxon>
        <taxon>Propionibacteriaceae</taxon>
        <taxon>Microlunatus</taxon>
    </lineage>
</organism>
<dbReference type="GO" id="GO:0003948">
    <property type="term" value="F:N4-(beta-N-acetylglucosaminyl)-L-asparaginase activity"/>
    <property type="evidence" value="ECO:0007669"/>
    <property type="project" value="TreeGrafter"/>
</dbReference>
<dbReference type="Proteomes" id="UP000198825">
    <property type="component" value="Chromosome I"/>
</dbReference>
<dbReference type="InterPro" id="IPR000246">
    <property type="entry name" value="Peptidase_T2"/>
</dbReference>
<gene>
    <name evidence="4" type="ORF">SAMN04488544_0287</name>
</gene>
<protein>
    <submittedName>
        <fullName evidence="4">Beta-aspartyl-peptidase (Threonine type)</fullName>
    </submittedName>
</protein>
<dbReference type="AlphaFoldDB" id="A0A1H2LIT2"/>
<evidence type="ECO:0000256" key="1">
    <source>
        <dbReference type="PIRSR" id="PIRSR600246-1"/>
    </source>
</evidence>
<dbReference type="STRING" id="546874.SAMN04488544_0287"/>
<evidence type="ECO:0000313" key="5">
    <source>
        <dbReference type="Proteomes" id="UP000198825"/>
    </source>
</evidence>
<dbReference type="InterPro" id="IPR029055">
    <property type="entry name" value="Ntn_hydrolases_N"/>
</dbReference>
<dbReference type="SUPFAM" id="SSF56235">
    <property type="entry name" value="N-terminal nucleophile aminohydrolases (Ntn hydrolases)"/>
    <property type="match status" value="1"/>
</dbReference>
<dbReference type="RefSeq" id="WP_091072686.1">
    <property type="nucleotide sequence ID" value="NZ_LT629799.1"/>
</dbReference>
<dbReference type="OrthoDB" id="9780217at2"/>
<dbReference type="Gene3D" id="3.60.20.30">
    <property type="entry name" value="(Glycosyl)asparaginase"/>
    <property type="match status" value="1"/>
</dbReference>
<keyword evidence="5" id="KW-1185">Reference proteome</keyword>
<accession>A0A1H2LIT2</accession>
<dbReference type="PANTHER" id="PTHR10188">
    <property type="entry name" value="L-ASPARAGINASE"/>
    <property type="match status" value="1"/>
</dbReference>
<evidence type="ECO:0000313" key="4">
    <source>
        <dbReference type="EMBL" id="SDU80930.1"/>
    </source>
</evidence>
<feature type="binding site" evidence="2">
    <location>
        <begin position="208"/>
        <end position="211"/>
    </location>
    <ligand>
        <name>substrate</name>
    </ligand>
</feature>
<dbReference type="EMBL" id="LT629799">
    <property type="protein sequence ID" value="SDU80930.1"/>
    <property type="molecule type" value="Genomic_DNA"/>
</dbReference>
<dbReference type="Pfam" id="PF01112">
    <property type="entry name" value="Asparaginase_2"/>
    <property type="match status" value="1"/>
</dbReference>
<dbReference type="CDD" id="cd04513">
    <property type="entry name" value="Glycosylasparaginase"/>
    <property type="match status" value="1"/>
</dbReference>
<evidence type="ECO:0000256" key="2">
    <source>
        <dbReference type="PIRSR" id="PIRSR600246-2"/>
    </source>
</evidence>
<dbReference type="PANTHER" id="PTHR10188:SF16">
    <property type="entry name" value="N(4)-(BETA-N-ACETYLGLUCOSAMINYL)-L-ASPARAGINASE-LIKE"/>
    <property type="match status" value="1"/>
</dbReference>
<proteinExistence type="predicted"/>
<feature type="binding site" evidence="2">
    <location>
        <begin position="231"/>
        <end position="234"/>
    </location>
    <ligand>
        <name>substrate</name>
    </ligand>
</feature>
<sequence length="318" mass="32867">MSVTPSVIGSERSEIGLPAAAAVLRSGGSALDAVEAALRACEDNLADHYVGTAGLPNARGVVELDASVMVGSSRAFGAVGALQGYPNPISVARAVMERLPQHCLLVGEGAANFAAECGFATADLTTEESRRMFAEALSEANSGANVEGEREEGSAGDRAYRQAALDLVRRFAPHDGPWGTINVLALDASGELVVGVSTSGYPWKYPGRLGDTPLPGSGTWADLRGGGAACTGRGELSMRSGTARTVVEALRRGEDVEQACREALADAATLPDTFRSELRVLALTPDGRHGGAAGSASATYALMTPDHDEPEICRRSVL</sequence>